<dbReference type="PROSITE" id="PS51671">
    <property type="entry name" value="ACT"/>
    <property type="match status" value="1"/>
</dbReference>
<evidence type="ECO:0000256" key="2">
    <source>
        <dbReference type="ARBA" id="ARBA00023242"/>
    </source>
</evidence>
<dbReference type="Pfam" id="PF22754">
    <property type="entry name" value="bHLH-TF_ACT-like_plant"/>
    <property type="match status" value="1"/>
</dbReference>
<gene>
    <name evidence="6" type="ORF">TSPGSL018_4537</name>
</gene>
<sequence>PAAPEKPQISHSTVEKQRRDRINNLIDELRDLVPPQTSNGIDSEVKRPKHVVLSDTIALLKKLQSQIPQQMQVISQENPVDHDDAMSSDSQGQANLLGFNLRSSRQSSSDANGFPVRESGMSELPMPPKGQNANGVVVEEAGTSWLVKVRCKDRRGLLSDVISSLKSLDLEIRTAAITTTNDGTVHDVFEVTPDEKVSPEEIQCHVHSHVYTRYNSNEKRLRG</sequence>
<dbReference type="GO" id="GO:0005634">
    <property type="term" value="C:nucleus"/>
    <property type="evidence" value="ECO:0007669"/>
    <property type="project" value="UniProtKB-SubCell"/>
</dbReference>
<feature type="region of interest" description="Disordered" evidence="3">
    <location>
        <begin position="102"/>
        <end position="129"/>
    </location>
</feature>
<dbReference type="Gene3D" id="4.10.280.10">
    <property type="entry name" value="Helix-loop-helix DNA-binding domain"/>
    <property type="match status" value="1"/>
</dbReference>
<dbReference type="CDD" id="cd04873">
    <property type="entry name" value="ACT_UUR-ACR-like"/>
    <property type="match status" value="1"/>
</dbReference>
<dbReference type="Pfam" id="PF00010">
    <property type="entry name" value="HLH"/>
    <property type="match status" value="1"/>
</dbReference>
<dbReference type="PROSITE" id="PS50888">
    <property type="entry name" value="BHLH"/>
    <property type="match status" value="1"/>
</dbReference>
<comment type="subcellular location">
    <subcellularLocation>
        <location evidence="1">Nucleus</location>
    </subcellularLocation>
</comment>
<dbReference type="SMART" id="SM00353">
    <property type="entry name" value="HLH"/>
    <property type="match status" value="1"/>
</dbReference>
<name>A0A061RHL3_9CHLO</name>
<feature type="non-terminal residue" evidence="6">
    <location>
        <position position="1"/>
    </location>
</feature>
<evidence type="ECO:0000259" key="5">
    <source>
        <dbReference type="PROSITE" id="PS51671"/>
    </source>
</evidence>
<proteinExistence type="predicted"/>
<evidence type="ECO:0000313" key="6">
    <source>
        <dbReference type="EMBL" id="JAC70264.1"/>
    </source>
</evidence>
<dbReference type="PANTHER" id="PTHR46266:SF4">
    <property type="entry name" value="TRANSCRIPTION FACTOR TT8"/>
    <property type="match status" value="1"/>
</dbReference>
<dbReference type="InterPro" id="IPR036638">
    <property type="entry name" value="HLH_DNA-bd_sf"/>
</dbReference>
<dbReference type="SUPFAM" id="SSF55021">
    <property type="entry name" value="ACT-like"/>
    <property type="match status" value="1"/>
</dbReference>
<dbReference type="InterPro" id="IPR011598">
    <property type="entry name" value="bHLH_dom"/>
</dbReference>
<dbReference type="GO" id="GO:0046983">
    <property type="term" value="F:protein dimerization activity"/>
    <property type="evidence" value="ECO:0007669"/>
    <property type="project" value="InterPro"/>
</dbReference>
<dbReference type="AlphaFoldDB" id="A0A061RHL3"/>
<dbReference type="InterPro" id="IPR045865">
    <property type="entry name" value="ACT-like_dom_sf"/>
</dbReference>
<reference evidence="6" key="1">
    <citation type="submission" date="2014-05" db="EMBL/GenBank/DDBJ databases">
        <title>The transcriptome of the halophilic microalga Tetraselmis sp. GSL018 isolated from the Great Salt Lake, Utah.</title>
        <authorList>
            <person name="Jinkerson R.E."/>
            <person name="D'Adamo S."/>
            <person name="Posewitz M.C."/>
        </authorList>
    </citation>
    <scope>NUCLEOTIDE SEQUENCE</scope>
    <source>
        <strain evidence="6">GSL018</strain>
    </source>
</reference>
<accession>A0A061RHL3</accession>
<feature type="domain" description="ACT" evidence="5">
    <location>
        <begin position="146"/>
        <end position="223"/>
    </location>
</feature>
<feature type="compositionally biased region" description="Polar residues" evidence="3">
    <location>
        <begin position="102"/>
        <end position="111"/>
    </location>
</feature>
<feature type="domain" description="BHLH" evidence="4">
    <location>
        <begin position="6"/>
        <end position="63"/>
    </location>
</feature>
<organism evidence="6">
    <name type="scientific">Tetraselmis sp. GSL018</name>
    <dbReference type="NCBI Taxonomy" id="582737"/>
    <lineage>
        <taxon>Eukaryota</taxon>
        <taxon>Viridiplantae</taxon>
        <taxon>Chlorophyta</taxon>
        <taxon>core chlorophytes</taxon>
        <taxon>Chlorodendrophyceae</taxon>
        <taxon>Chlorodendrales</taxon>
        <taxon>Chlorodendraceae</taxon>
        <taxon>Tetraselmis</taxon>
    </lineage>
</organism>
<dbReference type="InterPro" id="IPR054502">
    <property type="entry name" value="bHLH-TF_ACT-like_plant"/>
</dbReference>
<evidence type="ECO:0000259" key="4">
    <source>
        <dbReference type="PROSITE" id="PS50888"/>
    </source>
</evidence>
<dbReference type="EMBL" id="GBEZ01015940">
    <property type="protein sequence ID" value="JAC70264.1"/>
    <property type="molecule type" value="Transcribed_RNA"/>
</dbReference>
<keyword evidence="2" id="KW-0539">Nucleus</keyword>
<protein>
    <submittedName>
        <fullName evidence="6">Putative dna binding protein</fullName>
    </submittedName>
</protein>
<evidence type="ECO:0000256" key="3">
    <source>
        <dbReference type="SAM" id="MobiDB-lite"/>
    </source>
</evidence>
<dbReference type="SUPFAM" id="SSF47459">
    <property type="entry name" value="HLH, helix-loop-helix DNA-binding domain"/>
    <property type="match status" value="1"/>
</dbReference>
<evidence type="ECO:0000256" key="1">
    <source>
        <dbReference type="ARBA" id="ARBA00004123"/>
    </source>
</evidence>
<dbReference type="InterPro" id="IPR002912">
    <property type="entry name" value="ACT_dom"/>
</dbReference>
<dbReference type="PANTHER" id="PTHR46266">
    <property type="entry name" value="TRANSCRIPTION FACTOR TT8"/>
    <property type="match status" value="1"/>
</dbReference>